<dbReference type="EMBL" id="JYDJ01000400">
    <property type="protein sequence ID" value="KRX35918.1"/>
    <property type="molecule type" value="Genomic_DNA"/>
</dbReference>
<evidence type="ECO:0000313" key="2">
    <source>
        <dbReference type="Proteomes" id="UP000055048"/>
    </source>
</evidence>
<reference evidence="1 2" key="1">
    <citation type="submission" date="2015-01" db="EMBL/GenBank/DDBJ databases">
        <title>Evolution of Trichinella species and genotypes.</title>
        <authorList>
            <person name="Korhonen P.K."/>
            <person name="Edoardo P."/>
            <person name="Giuseppe L.R."/>
            <person name="Gasser R.B."/>
        </authorList>
    </citation>
    <scope>NUCLEOTIDE SEQUENCE [LARGE SCALE GENOMIC DNA]</scope>
    <source>
        <strain evidence="1">ISS417</strain>
    </source>
</reference>
<proteinExistence type="predicted"/>
<accession>A0A0V0TA57</accession>
<keyword evidence="2" id="KW-1185">Reference proteome</keyword>
<sequence length="62" mass="6997">MSSADATYAFESYNIIGCFKRALTHVKVYETPYSSTSDVEITCEPNSIEKINQCENEMVSHL</sequence>
<comment type="caution">
    <text evidence="1">The sequence shown here is derived from an EMBL/GenBank/DDBJ whole genome shotgun (WGS) entry which is preliminary data.</text>
</comment>
<dbReference type="Proteomes" id="UP000055048">
    <property type="component" value="Unassembled WGS sequence"/>
</dbReference>
<protein>
    <submittedName>
        <fullName evidence="1">Uncharacterized protein</fullName>
    </submittedName>
</protein>
<dbReference type="AlphaFoldDB" id="A0A0V0TA57"/>
<evidence type="ECO:0000313" key="1">
    <source>
        <dbReference type="EMBL" id="KRX35918.1"/>
    </source>
</evidence>
<organism evidence="1 2">
    <name type="scientific">Trichinella murrelli</name>
    <dbReference type="NCBI Taxonomy" id="144512"/>
    <lineage>
        <taxon>Eukaryota</taxon>
        <taxon>Metazoa</taxon>
        <taxon>Ecdysozoa</taxon>
        <taxon>Nematoda</taxon>
        <taxon>Enoplea</taxon>
        <taxon>Dorylaimia</taxon>
        <taxon>Trichinellida</taxon>
        <taxon>Trichinellidae</taxon>
        <taxon>Trichinella</taxon>
    </lineage>
</organism>
<gene>
    <name evidence="1" type="ORF">T05_2320</name>
</gene>
<name>A0A0V0TA57_9BILA</name>